<dbReference type="PROSITE" id="PS50059">
    <property type="entry name" value="FKBP_PPIASE"/>
    <property type="match status" value="1"/>
</dbReference>
<dbReference type="InterPro" id="IPR001179">
    <property type="entry name" value="PPIase_FKBP_dom"/>
</dbReference>
<dbReference type="EC" id="5.2.1.8" evidence="2 5"/>
<evidence type="ECO:0000313" key="8">
    <source>
        <dbReference type="EMBL" id="CAD9863408.1"/>
    </source>
</evidence>
<dbReference type="AlphaFoldDB" id="A0A7S2V0X6"/>
<organism evidence="8">
    <name type="scientific">Fibrocapsa japonica</name>
    <dbReference type="NCBI Taxonomy" id="94617"/>
    <lineage>
        <taxon>Eukaryota</taxon>
        <taxon>Sar</taxon>
        <taxon>Stramenopiles</taxon>
        <taxon>Ochrophyta</taxon>
        <taxon>Raphidophyceae</taxon>
        <taxon>Chattonellales</taxon>
        <taxon>Chattonellaceae</taxon>
        <taxon>Fibrocapsa</taxon>
    </lineage>
</organism>
<dbReference type="GO" id="GO:0006457">
    <property type="term" value="P:protein folding"/>
    <property type="evidence" value="ECO:0007669"/>
    <property type="project" value="InterPro"/>
</dbReference>
<keyword evidence="4 5" id="KW-0413">Isomerase</keyword>
<evidence type="ECO:0000259" key="7">
    <source>
        <dbReference type="PROSITE" id="PS50059"/>
    </source>
</evidence>
<dbReference type="SUPFAM" id="SSF54534">
    <property type="entry name" value="FKBP-like"/>
    <property type="match status" value="1"/>
</dbReference>
<evidence type="ECO:0000256" key="5">
    <source>
        <dbReference type="PROSITE-ProRule" id="PRU00277"/>
    </source>
</evidence>
<feature type="domain" description="PPIase FKBP-type" evidence="7">
    <location>
        <begin position="63"/>
        <end position="149"/>
    </location>
</feature>
<dbReference type="Gene3D" id="3.10.50.40">
    <property type="match status" value="1"/>
</dbReference>
<evidence type="ECO:0000256" key="1">
    <source>
        <dbReference type="ARBA" id="ARBA00000971"/>
    </source>
</evidence>
<keyword evidence="6" id="KW-0732">Signal</keyword>
<evidence type="ECO:0000256" key="6">
    <source>
        <dbReference type="SAM" id="SignalP"/>
    </source>
</evidence>
<dbReference type="PANTHER" id="PTHR43811:SF19">
    <property type="entry name" value="39 KDA FK506-BINDING NUCLEAR PROTEIN"/>
    <property type="match status" value="1"/>
</dbReference>
<name>A0A7S2V0X6_9STRA</name>
<feature type="signal peptide" evidence="6">
    <location>
        <begin position="1"/>
        <end position="19"/>
    </location>
</feature>
<dbReference type="EMBL" id="HBHR01012087">
    <property type="protein sequence ID" value="CAD9863408.1"/>
    <property type="molecule type" value="Transcribed_RNA"/>
</dbReference>
<comment type="catalytic activity">
    <reaction evidence="1 5">
        <text>[protein]-peptidylproline (omega=180) = [protein]-peptidylproline (omega=0)</text>
        <dbReference type="Rhea" id="RHEA:16237"/>
        <dbReference type="Rhea" id="RHEA-COMP:10747"/>
        <dbReference type="Rhea" id="RHEA-COMP:10748"/>
        <dbReference type="ChEBI" id="CHEBI:83833"/>
        <dbReference type="ChEBI" id="CHEBI:83834"/>
        <dbReference type="EC" id="5.2.1.8"/>
    </reaction>
</comment>
<sequence>MKVQSTLLSLIALIVGCLAGTTPEGLEYLAQNRLKPGVIETSSGLQYTVIEEGNKLGASPAKFTKCLVDYEGHTIDGTTFDSSYERGEPITFAPNQVIAGWTEALMMMKEGSKWEVTLPSEIAYGDQSVGDVITPGSVLIFTMELHKIGV</sequence>
<evidence type="ECO:0000256" key="4">
    <source>
        <dbReference type="ARBA" id="ARBA00023235"/>
    </source>
</evidence>
<accession>A0A7S2V0X6</accession>
<feature type="chain" id="PRO_5031110338" description="peptidylprolyl isomerase" evidence="6">
    <location>
        <begin position="20"/>
        <end position="150"/>
    </location>
</feature>
<evidence type="ECO:0000256" key="2">
    <source>
        <dbReference type="ARBA" id="ARBA00013194"/>
    </source>
</evidence>
<dbReference type="GO" id="GO:0003755">
    <property type="term" value="F:peptidyl-prolyl cis-trans isomerase activity"/>
    <property type="evidence" value="ECO:0007669"/>
    <property type="project" value="UniProtKB-KW"/>
</dbReference>
<keyword evidence="3 5" id="KW-0697">Rotamase</keyword>
<reference evidence="8" key="1">
    <citation type="submission" date="2021-01" db="EMBL/GenBank/DDBJ databases">
        <authorList>
            <person name="Corre E."/>
            <person name="Pelletier E."/>
            <person name="Niang G."/>
            <person name="Scheremetjew M."/>
            <person name="Finn R."/>
            <person name="Kale V."/>
            <person name="Holt S."/>
            <person name="Cochrane G."/>
            <person name="Meng A."/>
            <person name="Brown T."/>
            <person name="Cohen L."/>
        </authorList>
    </citation>
    <scope>NUCLEOTIDE SEQUENCE</scope>
    <source>
        <strain evidence="8">CCMP1661</strain>
    </source>
</reference>
<dbReference type="Pfam" id="PF01346">
    <property type="entry name" value="FKBP_N"/>
    <property type="match status" value="1"/>
</dbReference>
<protein>
    <recommendedName>
        <fullName evidence="2 5">peptidylprolyl isomerase</fullName>
        <ecNumber evidence="2 5">5.2.1.8</ecNumber>
    </recommendedName>
</protein>
<dbReference type="InterPro" id="IPR046357">
    <property type="entry name" value="PPIase_dom_sf"/>
</dbReference>
<dbReference type="InterPro" id="IPR000774">
    <property type="entry name" value="PPIase_FKBP_N"/>
</dbReference>
<dbReference type="PROSITE" id="PS51257">
    <property type="entry name" value="PROKAR_LIPOPROTEIN"/>
    <property type="match status" value="1"/>
</dbReference>
<dbReference type="Pfam" id="PF00254">
    <property type="entry name" value="FKBP_C"/>
    <property type="match status" value="1"/>
</dbReference>
<proteinExistence type="predicted"/>
<evidence type="ECO:0000256" key="3">
    <source>
        <dbReference type="ARBA" id="ARBA00023110"/>
    </source>
</evidence>
<gene>
    <name evidence="8" type="ORF">FJAP1339_LOCUS5872</name>
</gene>
<dbReference type="PANTHER" id="PTHR43811">
    <property type="entry name" value="FKBP-TYPE PEPTIDYL-PROLYL CIS-TRANS ISOMERASE FKPA"/>
    <property type="match status" value="1"/>
</dbReference>